<protein>
    <recommendedName>
        <fullName evidence="3">NRDE family protein</fullName>
    </recommendedName>
</protein>
<dbReference type="InterPro" id="IPR008551">
    <property type="entry name" value="TANGO2"/>
</dbReference>
<dbReference type="Pfam" id="PF05742">
    <property type="entry name" value="TANGO2"/>
    <property type="match status" value="1"/>
</dbReference>
<dbReference type="Gene3D" id="3.60.60.10">
    <property type="entry name" value="Penicillin V Acylase, Chain A"/>
    <property type="match status" value="1"/>
</dbReference>
<organism evidence="1 2">
    <name type="scientific">Telmatospirillum siberiense</name>
    <dbReference type="NCBI Taxonomy" id="382514"/>
    <lineage>
        <taxon>Bacteria</taxon>
        <taxon>Pseudomonadati</taxon>
        <taxon>Pseudomonadota</taxon>
        <taxon>Alphaproteobacteria</taxon>
        <taxon>Rhodospirillales</taxon>
        <taxon>Rhodospirillaceae</taxon>
        <taxon>Telmatospirillum</taxon>
    </lineage>
</organism>
<keyword evidence="2" id="KW-1185">Reference proteome</keyword>
<dbReference type="AlphaFoldDB" id="A0A2N3Q1D8"/>
<comment type="caution">
    <text evidence="1">The sequence shown here is derived from an EMBL/GenBank/DDBJ whole genome shotgun (WGS) entry which is preliminary data.</text>
</comment>
<accession>A0A2N3Q1D8</accession>
<dbReference type="Proteomes" id="UP000233293">
    <property type="component" value="Unassembled WGS sequence"/>
</dbReference>
<dbReference type="RefSeq" id="WP_101248641.1">
    <property type="nucleotide sequence ID" value="NZ_PIUM01000001.1"/>
</dbReference>
<evidence type="ECO:0000313" key="1">
    <source>
        <dbReference type="EMBL" id="PKU26411.1"/>
    </source>
</evidence>
<gene>
    <name evidence="1" type="ORF">CWS72_00735</name>
</gene>
<evidence type="ECO:0000313" key="2">
    <source>
        <dbReference type="Proteomes" id="UP000233293"/>
    </source>
</evidence>
<name>A0A2N3Q1D8_9PROT</name>
<evidence type="ECO:0008006" key="3">
    <source>
        <dbReference type="Google" id="ProtNLM"/>
    </source>
</evidence>
<dbReference type="PANTHER" id="PTHR17985:SF8">
    <property type="entry name" value="TRANSPORT AND GOLGI ORGANIZATION PROTEIN 2 HOMOLOG"/>
    <property type="match status" value="1"/>
</dbReference>
<proteinExistence type="predicted"/>
<dbReference type="OrthoDB" id="4380123at2"/>
<dbReference type="PANTHER" id="PTHR17985">
    <property type="entry name" value="SER/THR-RICH PROTEIN T10 IN DGCR REGION"/>
    <property type="match status" value="1"/>
</dbReference>
<reference evidence="2" key="1">
    <citation type="submission" date="2017-12" db="EMBL/GenBank/DDBJ databases">
        <title>Draft genome sequence of Telmatospirillum siberiense 26-4b1T, an acidotolerant peatland alphaproteobacterium potentially involved in sulfur cycling.</title>
        <authorList>
            <person name="Hausmann B."/>
            <person name="Pjevac P."/>
            <person name="Schreck K."/>
            <person name="Herbold C.W."/>
            <person name="Daims H."/>
            <person name="Wagner M."/>
            <person name="Pester M."/>
            <person name="Loy A."/>
        </authorList>
    </citation>
    <scope>NUCLEOTIDE SEQUENCE [LARGE SCALE GENOMIC DNA]</scope>
    <source>
        <strain evidence="2">26-4b1</strain>
    </source>
</reference>
<sequence>MCSIVILRRPDHRWPILIGANRDEMTGRPWRPPGRHWDDRENVVGGLDELAGGSWLGLNDEGVVAAILNRTGTLGPQQGKRSRGELVLEALDHADAVDAADALLHLHTGAYRPFNMVVADNRDAFWLRADGETVRAVPLAEGVSMLTASEVNDDTDPRIKAFLPRFQTAGVPDPDAGQWRDWQDLLANRAPQGVLDRQAGLTFQLDTGFGTRSSALIALPSVELPEIEPVFLFAPGPPDEMSYRPVIL</sequence>
<dbReference type="EMBL" id="PIUM01000001">
    <property type="protein sequence ID" value="PKU26411.1"/>
    <property type="molecule type" value="Genomic_DNA"/>
</dbReference>